<comment type="caution">
    <text evidence="2">The sequence shown here is derived from an EMBL/GenBank/DDBJ whole genome shotgun (WGS) entry which is preliminary data.</text>
</comment>
<evidence type="ECO:0000313" key="2">
    <source>
        <dbReference type="EMBL" id="KIT17726.1"/>
    </source>
</evidence>
<protein>
    <submittedName>
        <fullName evidence="2">Uncharacterized protein</fullName>
    </submittedName>
</protein>
<sequence>MSVRMTHFDNTRPAAAFLPHFGNDLSTIPSHDGEMKRSRFPLFWIAAAVALGLSIPAVLDTGRPMVADLPAKQAISR</sequence>
<keyword evidence="3" id="KW-1185">Reference proteome</keyword>
<evidence type="ECO:0000256" key="1">
    <source>
        <dbReference type="SAM" id="Phobius"/>
    </source>
</evidence>
<accession>A0A0D1EL77</accession>
<keyword evidence="1" id="KW-0472">Membrane</keyword>
<dbReference type="STRING" id="935700.jaqu_06170"/>
<name>A0A0D1EL77_9RHOB</name>
<reference evidence="2 3" key="1">
    <citation type="submission" date="2015-02" db="EMBL/GenBank/DDBJ databases">
        <title>Genome Sequence of Jannaschia aquimarina DSM28248, a member of the Roseobacter clade.</title>
        <authorList>
            <person name="Voget S."/>
            <person name="Daniel R."/>
        </authorList>
    </citation>
    <scope>NUCLEOTIDE SEQUENCE [LARGE SCALE GENOMIC DNA]</scope>
    <source>
        <strain evidence="2 3">GSW-M26</strain>
    </source>
</reference>
<gene>
    <name evidence="2" type="ORF">jaqu_06170</name>
</gene>
<dbReference type="Proteomes" id="UP000032232">
    <property type="component" value="Unassembled WGS sequence"/>
</dbReference>
<keyword evidence="1" id="KW-0812">Transmembrane</keyword>
<keyword evidence="1" id="KW-1133">Transmembrane helix</keyword>
<organism evidence="2 3">
    <name type="scientific">Jannaschia aquimarina</name>
    <dbReference type="NCBI Taxonomy" id="935700"/>
    <lineage>
        <taxon>Bacteria</taxon>
        <taxon>Pseudomonadati</taxon>
        <taxon>Pseudomonadota</taxon>
        <taxon>Alphaproteobacteria</taxon>
        <taxon>Rhodobacterales</taxon>
        <taxon>Roseobacteraceae</taxon>
        <taxon>Jannaschia</taxon>
    </lineage>
</organism>
<feature type="transmembrane region" description="Helical" evidence="1">
    <location>
        <begin position="40"/>
        <end position="59"/>
    </location>
</feature>
<proteinExistence type="predicted"/>
<dbReference type="EMBL" id="JYFE01000016">
    <property type="protein sequence ID" value="KIT17726.1"/>
    <property type="molecule type" value="Genomic_DNA"/>
</dbReference>
<dbReference type="AlphaFoldDB" id="A0A0D1EL77"/>
<dbReference type="PATRIC" id="fig|935700.4.peg.652"/>
<evidence type="ECO:0000313" key="3">
    <source>
        <dbReference type="Proteomes" id="UP000032232"/>
    </source>
</evidence>